<dbReference type="Gene3D" id="3.90.70.50">
    <property type="entry name" value="Peptidase C10, streptopain"/>
    <property type="match status" value="1"/>
</dbReference>
<dbReference type="PROSITE" id="PS51257">
    <property type="entry name" value="PROKAR_LIPOPROTEIN"/>
    <property type="match status" value="1"/>
</dbReference>
<dbReference type="RefSeq" id="WP_193813298.1">
    <property type="nucleotide sequence ID" value="NZ_CP040442.1"/>
</dbReference>
<evidence type="ECO:0000256" key="5">
    <source>
        <dbReference type="ARBA" id="ARBA00022807"/>
    </source>
</evidence>
<organism evidence="8 9">
    <name type="scientific">Kaistella flava</name>
    <name type="common">ex Peng et al. 2021</name>
    <dbReference type="NCBI Taxonomy" id="2038776"/>
    <lineage>
        <taxon>Bacteria</taxon>
        <taxon>Pseudomonadati</taxon>
        <taxon>Bacteroidota</taxon>
        <taxon>Flavobacteriia</taxon>
        <taxon>Flavobacteriales</taxon>
        <taxon>Weeksellaceae</taxon>
        <taxon>Chryseobacterium group</taxon>
        <taxon>Kaistella</taxon>
    </lineage>
</organism>
<accession>A0A7M2Y8T8</accession>
<name>A0A7M2Y8T8_9FLAO</name>
<dbReference type="InterPro" id="IPR000200">
    <property type="entry name" value="Peptidase_C10"/>
</dbReference>
<evidence type="ECO:0000256" key="3">
    <source>
        <dbReference type="ARBA" id="ARBA00022729"/>
    </source>
</evidence>
<protein>
    <recommendedName>
        <fullName evidence="7">Spi protease inhibitor domain-containing protein</fullName>
    </recommendedName>
</protein>
<keyword evidence="9" id="KW-1185">Reference proteome</keyword>
<keyword evidence="2" id="KW-0645">Protease</keyword>
<proteinExistence type="inferred from homology"/>
<dbReference type="AlphaFoldDB" id="A0A7M2Y8T8"/>
<feature type="active site" description="Nucleophile" evidence="6">
    <location>
        <position position="202"/>
    </location>
</feature>
<evidence type="ECO:0000259" key="7">
    <source>
        <dbReference type="Pfam" id="PF13734"/>
    </source>
</evidence>
<dbReference type="Pfam" id="PF13734">
    <property type="entry name" value="Inhibitor_I69"/>
    <property type="match status" value="1"/>
</dbReference>
<keyword evidence="3" id="KW-0732">Signal</keyword>
<keyword evidence="5" id="KW-0788">Thiol protease</keyword>
<dbReference type="InterPro" id="IPR038765">
    <property type="entry name" value="Papain-like_cys_pep_sf"/>
</dbReference>
<dbReference type="Pfam" id="PF01640">
    <property type="entry name" value="Peptidase_C10"/>
    <property type="match status" value="2"/>
</dbReference>
<dbReference type="InterPro" id="IPR025896">
    <property type="entry name" value="Spi_Prtas-inh"/>
</dbReference>
<dbReference type="InterPro" id="IPR044934">
    <property type="entry name" value="Streptopain_sf"/>
</dbReference>
<comment type="similarity">
    <text evidence="1">Belongs to the peptidase C10 family.</text>
</comment>
<sequence length="368" mass="41248">MRRILLFSLLVFIISCNRNDEDLLITQKQGNHLISKTQIEKILLSKNFNEKFSKSRRTGKVFDKTISTIQTIISKGIPIFYAVNYQEGGYIIISADNRLNPILALSEENTFDYNSAKSQNGIGMWLSLQTEAIEYIRNENPAQSEEVENAWDDIASSAPPDDTSGSITTYVDALTTTKWGQGQTYNDYTPIGSCGLHTLTGCVATAMAQIIKYNEYSGINNYNWSWMPDDFGTSETSRLMHDAGLSVNMNYGCEESGALTSNIQSGFAHFGYVNAKKTSNLIANWITNDLALNKPVILTGGGHAWVCDGSYTHSEWDADGGWTIQLFHMNWGWNGNQNDYYSLSSLNPYGLDLRDKLTVFYNLYHLPN</sequence>
<evidence type="ECO:0000313" key="9">
    <source>
        <dbReference type="Proteomes" id="UP000594195"/>
    </source>
</evidence>
<dbReference type="EMBL" id="CP040442">
    <property type="protein sequence ID" value="QOW10065.1"/>
    <property type="molecule type" value="Genomic_DNA"/>
</dbReference>
<evidence type="ECO:0000256" key="4">
    <source>
        <dbReference type="ARBA" id="ARBA00022801"/>
    </source>
</evidence>
<dbReference type="KEGG" id="kfa:Q73A0000_06650"/>
<dbReference type="GO" id="GO:0008234">
    <property type="term" value="F:cysteine-type peptidase activity"/>
    <property type="evidence" value="ECO:0007669"/>
    <property type="project" value="UniProtKB-KW"/>
</dbReference>
<dbReference type="SUPFAM" id="SSF54001">
    <property type="entry name" value="Cysteine proteinases"/>
    <property type="match status" value="1"/>
</dbReference>
<dbReference type="GO" id="GO:0006508">
    <property type="term" value="P:proteolysis"/>
    <property type="evidence" value="ECO:0007669"/>
    <property type="project" value="UniProtKB-KW"/>
</dbReference>
<feature type="domain" description="Spi protease inhibitor" evidence="7">
    <location>
        <begin position="66"/>
        <end position="132"/>
    </location>
</feature>
<evidence type="ECO:0000256" key="1">
    <source>
        <dbReference type="ARBA" id="ARBA00009693"/>
    </source>
</evidence>
<feature type="active site" description="Proton acceptor" evidence="6">
    <location>
        <position position="303"/>
    </location>
</feature>
<evidence type="ECO:0000256" key="2">
    <source>
        <dbReference type="ARBA" id="ARBA00022670"/>
    </source>
</evidence>
<evidence type="ECO:0000256" key="6">
    <source>
        <dbReference type="PIRSR" id="PIRSR600200-1"/>
    </source>
</evidence>
<reference evidence="8 9" key="1">
    <citation type="submission" date="2019-05" db="EMBL/GenBank/DDBJ databases">
        <title>Chryseobacterium sp. isolated from King George Island, maritime Antarctica.</title>
        <authorList>
            <person name="Peng X."/>
        </authorList>
    </citation>
    <scope>NUCLEOTIDE SEQUENCE [LARGE SCALE GENOMIC DNA]</scope>
    <source>
        <strain evidence="8 9">7-3A</strain>
    </source>
</reference>
<gene>
    <name evidence="8" type="ORF">Q73A0000_06650</name>
</gene>
<keyword evidence="4" id="KW-0378">Hydrolase</keyword>
<evidence type="ECO:0000313" key="8">
    <source>
        <dbReference type="EMBL" id="QOW10065.1"/>
    </source>
</evidence>
<dbReference type="Proteomes" id="UP000594195">
    <property type="component" value="Chromosome"/>
</dbReference>